<keyword evidence="1" id="KW-0812">Transmembrane</keyword>
<sequence>MGRVPRVAARGFGPQAAQFAKLGDAVAQLHASPTGGTVRRVPEGFAFTPLPPPRPTPRLDNNAGGVLMLPNADGKLHPVAAPLLANDTNGKPVVEPGIQSLLDGRADWCQGCGQCRYRHDMRWLVDAYRCRVCLGPGVGTAALWVNPWRDDEALETTAPWPWPWTWAQLRAAGYVLLTTVLVLVFLASALGAFS</sequence>
<evidence type="ECO:0000313" key="2">
    <source>
        <dbReference type="EMBL" id="QNO13098.1"/>
    </source>
</evidence>
<organism evidence="2 3">
    <name type="scientific">Mycobacterium phage VioletZ</name>
    <dbReference type="NCBI Taxonomy" id="2768140"/>
    <lineage>
        <taxon>Viruses</taxon>
        <taxon>Duplodnaviria</taxon>
        <taxon>Heunggongvirae</taxon>
        <taxon>Uroviricota</taxon>
        <taxon>Caudoviricetes</taxon>
        <taxon>Bclasvirinae</taxon>
        <taxon>Coopervirus</taxon>
        <taxon>Coopervirus brownCNA</taxon>
    </lineage>
</organism>
<reference evidence="2 3" key="1">
    <citation type="submission" date="2020-08" db="EMBL/GenBank/DDBJ databases">
        <authorList>
            <person name="Applegate J.M."/>
            <person name="Elsey S.G."/>
            <person name="Frerichs V.R."/>
            <person name="Gentilo M."/>
            <person name="Jackson G."/>
            <person name="Knight-Lieberman V.G."/>
            <person name="Ly A.U."/>
            <person name="Morgan-McNeil M."/>
            <person name="Schebell M.S."/>
            <person name="Securro M.K."/>
            <person name="Cevasco M.E."/>
            <person name="Williams D.C."/>
            <person name="Garlena R.A."/>
            <person name="Russell D.A."/>
            <person name="Pope W.H."/>
            <person name="Jacobs-Sera D."/>
            <person name="Hatfull G.F."/>
        </authorList>
    </citation>
    <scope>NUCLEOTIDE SEQUENCE [LARGE SCALE GENOMIC DNA]</scope>
</reference>
<keyword evidence="1" id="KW-0472">Membrane</keyword>
<dbReference type="Proteomes" id="UP000516231">
    <property type="component" value="Segment"/>
</dbReference>
<gene>
    <name evidence="2" type="primary">76</name>
    <name evidence="2" type="ORF">SEA_VIOLETZ_76</name>
</gene>
<evidence type="ECO:0000256" key="1">
    <source>
        <dbReference type="SAM" id="Phobius"/>
    </source>
</evidence>
<proteinExistence type="predicted"/>
<keyword evidence="1" id="KW-1133">Transmembrane helix</keyword>
<accession>A0A7G9W385</accession>
<dbReference type="EMBL" id="MT897910">
    <property type="protein sequence ID" value="QNO13098.1"/>
    <property type="molecule type" value="Genomic_DNA"/>
</dbReference>
<protein>
    <submittedName>
        <fullName evidence="2">Uncharacterized protein</fullName>
    </submittedName>
</protein>
<feature type="transmembrane region" description="Helical" evidence="1">
    <location>
        <begin position="171"/>
        <end position="193"/>
    </location>
</feature>
<name>A0A7G9W385_9CAUD</name>
<evidence type="ECO:0000313" key="3">
    <source>
        <dbReference type="Proteomes" id="UP000516231"/>
    </source>
</evidence>